<dbReference type="RefSeq" id="WP_012548821.1">
    <property type="nucleotide sequence ID" value="NC_011299.1"/>
</dbReference>
<reference evidence="2" key="1">
    <citation type="journal article" date="2008" name="Mol. Microbiol.">
        <title>Novel archaeal plasmid pAH1 and its interactions with the lipothrixvirus AFV1.</title>
        <authorList>
            <person name="Basta T."/>
            <person name="Smyth J."/>
            <person name="Forterre P."/>
            <person name="Prangishvili D."/>
            <person name="Peng X."/>
        </authorList>
    </citation>
    <scope>NUCLEOTIDE SEQUENCE</scope>
    <source>
        <strain evidence="2">W1</strain>
        <plasmid evidence="2">pAH1</plasmid>
    </source>
</reference>
<feature type="domain" description="HTH marR-type" evidence="1">
    <location>
        <begin position="1"/>
        <end position="90"/>
    </location>
</feature>
<dbReference type="EMBL" id="EU881703">
    <property type="protein sequence ID" value="ACI15713.1"/>
    <property type="molecule type" value="Genomic_DNA"/>
</dbReference>
<dbReference type="GO" id="GO:0003700">
    <property type="term" value="F:DNA-binding transcription factor activity"/>
    <property type="evidence" value="ECO:0007669"/>
    <property type="project" value="InterPro"/>
</dbReference>
<keyword evidence="2" id="KW-0614">Plasmid</keyword>
<name>B6D931_ACIHW</name>
<dbReference type="InterPro" id="IPR002577">
    <property type="entry name" value="HTH_HxlR"/>
</dbReference>
<accession>B6D931</accession>
<proteinExistence type="predicted"/>
<dbReference type="AlphaFoldDB" id="B6D931"/>
<dbReference type="PROSITE" id="PS50995">
    <property type="entry name" value="HTH_MARR_2"/>
    <property type="match status" value="1"/>
</dbReference>
<protein>
    <recommendedName>
        <fullName evidence="1">HTH marR-type domain-containing protein</fullName>
    </recommendedName>
</protein>
<dbReference type="InterPro" id="IPR036390">
    <property type="entry name" value="WH_DNA-bd_sf"/>
</dbReference>
<dbReference type="Pfam" id="PF01638">
    <property type="entry name" value="HxlR"/>
    <property type="match status" value="1"/>
</dbReference>
<dbReference type="InterPro" id="IPR036388">
    <property type="entry name" value="WH-like_DNA-bd_sf"/>
</dbReference>
<dbReference type="Gene3D" id="1.10.10.10">
    <property type="entry name" value="Winged helix-like DNA-binding domain superfamily/Winged helix DNA-binding domain"/>
    <property type="match status" value="1"/>
</dbReference>
<dbReference type="SUPFAM" id="SSF46785">
    <property type="entry name" value="Winged helix' DNA-binding domain"/>
    <property type="match status" value="1"/>
</dbReference>
<dbReference type="InterPro" id="IPR000835">
    <property type="entry name" value="HTH_MarR-typ"/>
</dbReference>
<geneLocation type="plasmid" evidence="2">
    <name>pAH1</name>
</geneLocation>
<organism evidence="2">
    <name type="scientific">Acidianus hospitalis (strain W1)</name>
    <dbReference type="NCBI Taxonomy" id="933801"/>
    <lineage>
        <taxon>Archaea</taxon>
        <taxon>Thermoproteota</taxon>
        <taxon>Thermoprotei</taxon>
        <taxon>Sulfolobales</taxon>
        <taxon>Sulfolobaceae</taxon>
        <taxon>Acidianus</taxon>
    </lineage>
</organism>
<evidence type="ECO:0000313" key="2">
    <source>
        <dbReference type="EMBL" id="ACI15713.1"/>
    </source>
</evidence>
<evidence type="ECO:0000259" key="1">
    <source>
        <dbReference type="PROSITE" id="PS50995"/>
    </source>
</evidence>
<sequence>MEREVMLTQTAQKILLFLLKKDGVPAKTIVDEGGVNNTPLLRALQELEQLGLVTEKREENVIPRRRLIFLTEKGRKVAEKLKEINEIITS</sequence>